<protein>
    <submittedName>
        <fullName evidence="3">Uncharacterized protein</fullName>
    </submittedName>
</protein>
<keyword evidence="2" id="KW-0812">Transmembrane</keyword>
<keyword evidence="4" id="KW-1185">Reference proteome</keyword>
<evidence type="ECO:0000256" key="2">
    <source>
        <dbReference type="SAM" id="Phobius"/>
    </source>
</evidence>
<accession>A0A841IPC4</accession>
<dbReference type="Proteomes" id="UP000536604">
    <property type="component" value="Unassembled WGS sequence"/>
</dbReference>
<feature type="compositionally biased region" description="Acidic residues" evidence="1">
    <location>
        <begin position="199"/>
        <end position="212"/>
    </location>
</feature>
<dbReference type="AlphaFoldDB" id="A0A841IPC4"/>
<gene>
    <name evidence="3" type="ORF">FHS13_001991</name>
</gene>
<reference evidence="3 4" key="1">
    <citation type="submission" date="2020-08" db="EMBL/GenBank/DDBJ databases">
        <title>Genomic Encyclopedia of Type Strains, Phase III (KMG-III): the genomes of soil and plant-associated and newly described type strains.</title>
        <authorList>
            <person name="Whitman W."/>
        </authorList>
    </citation>
    <scope>NUCLEOTIDE SEQUENCE [LARGE SCALE GENOMIC DNA]</scope>
    <source>
        <strain evidence="3 4">CECT 8712</strain>
    </source>
</reference>
<evidence type="ECO:0000256" key="1">
    <source>
        <dbReference type="SAM" id="MobiDB-lite"/>
    </source>
</evidence>
<comment type="caution">
    <text evidence="3">The sequence shown here is derived from an EMBL/GenBank/DDBJ whole genome shotgun (WGS) entry which is preliminary data.</text>
</comment>
<name>A0A841IPC4_9ACTN</name>
<sequence length="238" mass="24967">MAVPAVELSEADPRRLGGFRLEGRLRESALGVVYLGRDRSGKPVGIAVLNAGATADEQARRCFAEAVRSGPGVLAARTHGRSVLWVAVGGDDSGAAAQEFLERAGRSGRAAAGAPVVAPYWAGERTGPMVRWAPWAGRRDSAVAEGRGNWWLIGGLGLVLALLLLLVSALYWLMLQFPPPEQMPSPGEPPPQGEQSEGTGEESEPAEGDGEGDTPSTPVLPSPGEGDGEWQDEPEDNL</sequence>
<dbReference type="RefSeq" id="WP_184290679.1">
    <property type="nucleotide sequence ID" value="NZ_JACHJO010000005.1"/>
</dbReference>
<feature type="transmembrane region" description="Helical" evidence="2">
    <location>
        <begin position="150"/>
        <end position="173"/>
    </location>
</feature>
<feature type="compositionally biased region" description="Pro residues" evidence="1">
    <location>
        <begin position="182"/>
        <end position="192"/>
    </location>
</feature>
<keyword evidence="2" id="KW-0472">Membrane</keyword>
<evidence type="ECO:0000313" key="3">
    <source>
        <dbReference type="EMBL" id="MBB6120040.1"/>
    </source>
</evidence>
<feature type="compositionally biased region" description="Acidic residues" evidence="1">
    <location>
        <begin position="226"/>
        <end position="238"/>
    </location>
</feature>
<proteinExistence type="predicted"/>
<organism evidence="3 4">
    <name type="scientific">Nocardiopsis algeriensis</name>
    <dbReference type="NCBI Taxonomy" id="1478215"/>
    <lineage>
        <taxon>Bacteria</taxon>
        <taxon>Bacillati</taxon>
        <taxon>Actinomycetota</taxon>
        <taxon>Actinomycetes</taxon>
        <taxon>Streptosporangiales</taxon>
        <taxon>Nocardiopsidaceae</taxon>
        <taxon>Nocardiopsis</taxon>
    </lineage>
</organism>
<dbReference type="EMBL" id="JACHJO010000005">
    <property type="protein sequence ID" value="MBB6120040.1"/>
    <property type="molecule type" value="Genomic_DNA"/>
</dbReference>
<evidence type="ECO:0000313" key="4">
    <source>
        <dbReference type="Proteomes" id="UP000536604"/>
    </source>
</evidence>
<feature type="region of interest" description="Disordered" evidence="1">
    <location>
        <begin position="182"/>
        <end position="238"/>
    </location>
</feature>
<keyword evidence="2" id="KW-1133">Transmembrane helix</keyword>